<name>A0ABX6FQ51_9BURK</name>
<dbReference type="RefSeq" id="WP_145875745.1">
    <property type="nucleotide sequence ID" value="NZ_CP046904.1"/>
</dbReference>
<evidence type="ECO:0000313" key="1">
    <source>
        <dbReference type="EMBL" id="QGZ39019.1"/>
    </source>
</evidence>
<dbReference type="EMBL" id="CP046904">
    <property type="protein sequence ID" value="QGZ39019.1"/>
    <property type="molecule type" value="Genomic_DNA"/>
</dbReference>
<keyword evidence="2" id="KW-1185">Reference proteome</keyword>
<proteinExistence type="predicted"/>
<gene>
    <name evidence="1" type="ORF">GO485_08120</name>
</gene>
<organism evidence="1 2">
    <name type="scientific">Pseudoduganella flava</name>
    <dbReference type="NCBI Taxonomy" id="871742"/>
    <lineage>
        <taxon>Bacteria</taxon>
        <taxon>Pseudomonadati</taxon>
        <taxon>Pseudomonadota</taxon>
        <taxon>Betaproteobacteria</taxon>
        <taxon>Burkholderiales</taxon>
        <taxon>Oxalobacteraceae</taxon>
        <taxon>Telluria group</taxon>
        <taxon>Pseudoduganella</taxon>
    </lineage>
</organism>
<dbReference type="Proteomes" id="UP000437862">
    <property type="component" value="Chromosome"/>
</dbReference>
<reference evidence="1 2" key="1">
    <citation type="submission" date="2019-12" db="EMBL/GenBank/DDBJ databases">
        <title>Draft Genome Sequences of Six Type Strains of the Genus Massilia.</title>
        <authorList>
            <person name="Miess H."/>
            <person name="Frediansyah A."/>
            <person name="Goeker M."/>
            <person name="Gross H."/>
        </authorList>
    </citation>
    <scope>NUCLEOTIDE SEQUENCE [LARGE SCALE GENOMIC DNA]</scope>
    <source>
        <strain evidence="1 2">DSM 26639</strain>
    </source>
</reference>
<protein>
    <submittedName>
        <fullName evidence="1">Uncharacterized protein</fullName>
    </submittedName>
</protein>
<sequence>MLATVSGPMFVAIIDITYLLQARAIDMQTMRHGKFESGVIHLKPRKTAKSSAAANIVITPTIRGYDRGRAIKRSRGIISPHLFATTKGGAYSKTGLISMWR</sequence>
<accession>A0ABX6FQ51</accession>
<evidence type="ECO:0000313" key="2">
    <source>
        <dbReference type="Proteomes" id="UP000437862"/>
    </source>
</evidence>